<reference evidence="3 5" key="2">
    <citation type="submission" date="2020-08" db="EMBL/GenBank/DDBJ databases">
        <title>Sequencing the genomes of 1000 actinobacteria strains.</title>
        <authorList>
            <person name="Klenk H.-P."/>
        </authorList>
    </citation>
    <scope>NUCLEOTIDE SEQUENCE [LARGE SCALE GENOMIC DNA]</scope>
    <source>
        <strain evidence="3 5">DSM 21065</strain>
    </source>
</reference>
<gene>
    <name evidence="3" type="ORF">BJ997_002013</name>
    <name evidence="2" type="ORF">GY21_10680</name>
</gene>
<comment type="caution">
    <text evidence="2">The sequence shown here is derived from an EMBL/GenBank/DDBJ whole genome shotgun (WGS) entry which is preliminary data.</text>
</comment>
<sequence>MSFVTAVLTEVGHVELPLPLLAYPAVALVLFIALGVVLWSFRDVANRHSAKADAYAAAHGGVSGHSGH</sequence>
<keyword evidence="4" id="KW-1185">Reference proteome</keyword>
<feature type="transmembrane region" description="Helical" evidence="1">
    <location>
        <begin position="20"/>
        <end position="41"/>
    </location>
</feature>
<dbReference type="EMBL" id="JPXF01000040">
    <property type="protein sequence ID" value="KGJ74232.1"/>
    <property type="molecule type" value="Genomic_DNA"/>
</dbReference>
<evidence type="ECO:0000313" key="4">
    <source>
        <dbReference type="Proteomes" id="UP000029864"/>
    </source>
</evidence>
<protein>
    <recommendedName>
        <fullName evidence="6">4-hydroxybenzoate polyprenyltransferase</fullName>
    </recommendedName>
</protein>
<dbReference type="Proteomes" id="UP000029864">
    <property type="component" value="Unassembled WGS sequence"/>
</dbReference>
<organism evidence="2 4">
    <name type="scientific">Cryobacterium roopkundense</name>
    <dbReference type="NCBI Taxonomy" id="1001240"/>
    <lineage>
        <taxon>Bacteria</taxon>
        <taxon>Bacillati</taxon>
        <taxon>Actinomycetota</taxon>
        <taxon>Actinomycetes</taxon>
        <taxon>Micrococcales</taxon>
        <taxon>Microbacteriaceae</taxon>
        <taxon>Cryobacterium</taxon>
    </lineage>
</organism>
<evidence type="ECO:0000313" key="2">
    <source>
        <dbReference type="EMBL" id="KGJ74232.1"/>
    </source>
</evidence>
<keyword evidence="1" id="KW-1133">Transmembrane helix</keyword>
<dbReference type="AlphaFoldDB" id="A0A099J9Q8"/>
<evidence type="ECO:0000313" key="5">
    <source>
        <dbReference type="Proteomes" id="UP000561726"/>
    </source>
</evidence>
<proteinExistence type="predicted"/>
<dbReference type="STRING" id="1001240.GY21_10680"/>
<name>A0A099J9Q8_9MICO</name>
<dbReference type="eggNOG" id="ENOG5031QPV">
    <property type="taxonomic scope" value="Bacteria"/>
</dbReference>
<accession>A0A099J9Q8</accession>
<evidence type="ECO:0000313" key="3">
    <source>
        <dbReference type="EMBL" id="MBB5641465.1"/>
    </source>
</evidence>
<evidence type="ECO:0000256" key="1">
    <source>
        <dbReference type="SAM" id="Phobius"/>
    </source>
</evidence>
<evidence type="ECO:0008006" key="6">
    <source>
        <dbReference type="Google" id="ProtNLM"/>
    </source>
</evidence>
<keyword evidence="1" id="KW-0472">Membrane</keyword>
<reference evidence="2 4" key="1">
    <citation type="submission" date="2014-08" db="EMBL/GenBank/DDBJ databases">
        <authorList>
            <person name="Sisinthy S."/>
        </authorList>
    </citation>
    <scope>NUCLEOTIDE SEQUENCE [LARGE SCALE GENOMIC DNA]</scope>
    <source>
        <strain evidence="2 4">RuG17</strain>
    </source>
</reference>
<dbReference type="Proteomes" id="UP000561726">
    <property type="component" value="Unassembled WGS sequence"/>
</dbReference>
<dbReference type="RefSeq" id="WP_035836708.1">
    <property type="nucleotide sequence ID" value="NZ_JACHBQ010000001.1"/>
</dbReference>
<keyword evidence="1" id="KW-0812">Transmembrane</keyword>
<dbReference type="EMBL" id="JACHBQ010000001">
    <property type="protein sequence ID" value="MBB5641465.1"/>
    <property type="molecule type" value="Genomic_DNA"/>
</dbReference>